<protein>
    <submittedName>
        <fullName evidence="2">Uncharacterized protein</fullName>
    </submittedName>
</protein>
<feature type="compositionally biased region" description="Pro residues" evidence="1">
    <location>
        <begin position="207"/>
        <end position="216"/>
    </location>
</feature>
<accession>A0ABD2HWZ0</accession>
<feature type="compositionally biased region" description="Low complexity" evidence="1">
    <location>
        <begin position="167"/>
        <end position="199"/>
    </location>
</feature>
<proteinExistence type="predicted"/>
<reference evidence="2 3" key="1">
    <citation type="submission" date="2024-10" db="EMBL/GenBank/DDBJ databases">
        <authorList>
            <person name="Kim D."/>
        </authorList>
    </citation>
    <scope>NUCLEOTIDE SEQUENCE [LARGE SCALE GENOMIC DNA]</scope>
    <source>
        <strain evidence="2">Taebaek</strain>
    </source>
</reference>
<gene>
    <name evidence="2" type="ORF">niasHS_018025</name>
</gene>
<evidence type="ECO:0000313" key="3">
    <source>
        <dbReference type="Proteomes" id="UP001620645"/>
    </source>
</evidence>
<name>A0ABD2HWZ0_HETSC</name>
<comment type="caution">
    <text evidence="2">The sequence shown here is derived from an EMBL/GenBank/DDBJ whole genome shotgun (WGS) entry which is preliminary data.</text>
</comment>
<evidence type="ECO:0000256" key="1">
    <source>
        <dbReference type="SAM" id="MobiDB-lite"/>
    </source>
</evidence>
<keyword evidence="3" id="KW-1185">Reference proteome</keyword>
<organism evidence="2 3">
    <name type="scientific">Heterodera schachtii</name>
    <name type="common">Sugarbeet cyst nematode worm</name>
    <name type="synonym">Tylenchus schachtii</name>
    <dbReference type="NCBI Taxonomy" id="97005"/>
    <lineage>
        <taxon>Eukaryota</taxon>
        <taxon>Metazoa</taxon>
        <taxon>Ecdysozoa</taxon>
        <taxon>Nematoda</taxon>
        <taxon>Chromadorea</taxon>
        <taxon>Rhabditida</taxon>
        <taxon>Tylenchina</taxon>
        <taxon>Tylenchomorpha</taxon>
        <taxon>Tylenchoidea</taxon>
        <taxon>Heteroderidae</taxon>
        <taxon>Heteroderinae</taxon>
        <taxon>Heterodera</taxon>
    </lineage>
</organism>
<dbReference type="AlphaFoldDB" id="A0ABD2HWZ0"/>
<sequence>MAFPFAIILPLPQNLALASREAGTLYSFGEPSRTIRAFIPTEEDHRRANFLSEQYFASPNFICPMEEGFFALLVSLRTTGLEQRERLRTFFQREDTTTNFGQRFLCEIELMRIDQLEWDVLSVKVVPAAFFQFGQKWHDAMLAVFYVIRTVQQGGMPPPFLEPTPNQSPISSSFSGSAGQSSAAGISHAGSGHASSAGSYHEQLPSVGPPPEQGEE</sequence>
<feature type="region of interest" description="Disordered" evidence="1">
    <location>
        <begin position="157"/>
        <end position="216"/>
    </location>
</feature>
<dbReference type="EMBL" id="JBICCN010000429">
    <property type="protein sequence ID" value="KAL3069300.1"/>
    <property type="molecule type" value="Genomic_DNA"/>
</dbReference>
<dbReference type="Proteomes" id="UP001620645">
    <property type="component" value="Unassembled WGS sequence"/>
</dbReference>
<evidence type="ECO:0000313" key="2">
    <source>
        <dbReference type="EMBL" id="KAL3069300.1"/>
    </source>
</evidence>